<gene>
    <name evidence="2" type="ORF">IZO911_LOCUS7925</name>
    <name evidence="3" type="ORF">KXQ929_LOCUS21459</name>
</gene>
<evidence type="ECO:0000313" key="3">
    <source>
        <dbReference type="EMBL" id="CAF3875496.1"/>
    </source>
</evidence>
<dbReference type="GO" id="GO:0016020">
    <property type="term" value="C:membrane"/>
    <property type="evidence" value="ECO:0007669"/>
    <property type="project" value="InterPro"/>
</dbReference>
<keyword evidence="1" id="KW-1133">Transmembrane helix</keyword>
<dbReference type="EMBL" id="CAJOBB010001572">
    <property type="protein sequence ID" value="CAF3875496.1"/>
    <property type="molecule type" value="Genomic_DNA"/>
</dbReference>
<feature type="transmembrane region" description="Helical" evidence="1">
    <location>
        <begin position="227"/>
        <end position="246"/>
    </location>
</feature>
<feature type="transmembrane region" description="Helical" evidence="1">
    <location>
        <begin position="266"/>
        <end position="284"/>
    </location>
</feature>
<dbReference type="Pfam" id="PF05631">
    <property type="entry name" value="MFS_5"/>
    <property type="match status" value="1"/>
</dbReference>
<dbReference type="Gene3D" id="1.20.1250.20">
    <property type="entry name" value="MFS general substrate transporter like domains"/>
    <property type="match status" value="1"/>
</dbReference>
<evidence type="ECO:0000256" key="1">
    <source>
        <dbReference type="SAM" id="Phobius"/>
    </source>
</evidence>
<feature type="transmembrane region" description="Helical" evidence="1">
    <location>
        <begin position="59"/>
        <end position="79"/>
    </location>
</feature>
<feature type="transmembrane region" description="Helical" evidence="1">
    <location>
        <begin position="296"/>
        <end position="313"/>
    </location>
</feature>
<name>A0A813U6Y9_9BILA</name>
<protein>
    <submittedName>
        <fullName evidence="2">Uncharacterized protein</fullName>
    </submittedName>
</protein>
<evidence type="ECO:0000313" key="2">
    <source>
        <dbReference type="EMBL" id="CAF0819601.1"/>
    </source>
</evidence>
<organism evidence="2 4">
    <name type="scientific">Adineta steineri</name>
    <dbReference type="NCBI Taxonomy" id="433720"/>
    <lineage>
        <taxon>Eukaryota</taxon>
        <taxon>Metazoa</taxon>
        <taxon>Spiralia</taxon>
        <taxon>Gnathifera</taxon>
        <taxon>Rotifera</taxon>
        <taxon>Eurotatoria</taxon>
        <taxon>Bdelloidea</taxon>
        <taxon>Adinetida</taxon>
        <taxon>Adinetidae</taxon>
        <taxon>Adineta</taxon>
    </lineage>
</organism>
<dbReference type="EMBL" id="CAJNOE010000052">
    <property type="protein sequence ID" value="CAF0819601.1"/>
    <property type="molecule type" value="Genomic_DNA"/>
</dbReference>
<dbReference type="PANTHER" id="PTHR23516:SF23">
    <property type="entry name" value="MOLYBDATE-ANION TRANSPORTER"/>
    <property type="match status" value="1"/>
</dbReference>
<dbReference type="SUPFAM" id="SSF103473">
    <property type="entry name" value="MFS general substrate transporter"/>
    <property type="match status" value="1"/>
</dbReference>
<dbReference type="AlphaFoldDB" id="A0A813U6Y9"/>
<dbReference type="InterPro" id="IPR036259">
    <property type="entry name" value="MFS_trans_sf"/>
</dbReference>
<reference evidence="2" key="1">
    <citation type="submission" date="2021-02" db="EMBL/GenBank/DDBJ databases">
        <authorList>
            <person name="Nowell W R."/>
        </authorList>
    </citation>
    <scope>NUCLEOTIDE SEQUENCE</scope>
</reference>
<proteinExistence type="predicted"/>
<dbReference type="GO" id="GO:0015098">
    <property type="term" value="F:molybdate ion transmembrane transporter activity"/>
    <property type="evidence" value="ECO:0007669"/>
    <property type="project" value="InterPro"/>
</dbReference>
<dbReference type="Proteomes" id="UP000663868">
    <property type="component" value="Unassembled WGS sequence"/>
</dbReference>
<dbReference type="PANTHER" id="PTHR23516">
    <property type="entry name" value="SAM (S-ADENOSYL METHIONINE) TRANSPORTER"/>
    <property type="match status" value="1"/>
</dbReference>
<dbReference type="InterPro" id="IPR008509">
    <property type="entry name" value="MOT2/MFSD5"/>
</dbReference>
<feature type="transmembrane region" description="Helical" evidence="1">
    <location>
        <begin position="86"/>
        <end position="109"/>
    </location>
</feature>
<sequence length="443" mass="50130">MESDSNEEDISSIYSADFKHLQCIFLVGFLLSRAGNSLQLSYRYPIYDSYGYSRSNIEFFYIIAHASALLIGTIFASLADRFGRRLACILCGILYIISSMSLHFRIFWILAMGNLIRGVGNSFFHTEFDAWLIQEYKDRNLNMKSLPRVLRNSNVYGTIVSIATGFLAQIVVEFFGFIAPFDTSIIFFVIMIIYILLVWTENHGNKEISPSSTFVSAFQVIRSDSRIVLHGLSTALFETALYIYFIEWTPTLQQAKNFTIADPLPFGLIFACYKTFNMIGSFIFNEAVEKIRPQIFIIIIAIPLMIGLSIPVIVPNAQFIILIGFCTVELCTGAYRPSIGLLRSEYIPNEVRSTIMNYIRIPQLILIILILSFHFSLTIIFCIAVGMIFLATICLILLKDMKPPVQKADLSKTKVSVGQPPAPLYMTEQPQINVTDINSQLKK</sequence>
<evidence type="ECO:0000313" key="4">
    <source>
        <dbReference type="Proteomes" id="UP000663860"/>
    </source>
</evidence>
<keyword evidence="1" id="KW-0812">Transmembrane</keyword>
<feature type="transmembrane region" description="Helical" evidence="1">
    <location>
        <begin position="378"/>
        <end position="398"/>
    </location>
</feature>
<dbReference type="Proteomes" id="UP000663860">
    <property type="component" value="Unassembled WGS sequence"/>
</dbReference>
<accession>A0A813U6Y9</accession>
<comment type="caution">
    <text evidence="2">The sequence shown here is derived from an EMBL/GenBank/DDBJ whole genome shotgun (WGS) entry which is preliminary data.</text>
</comment>
<feature type="transmembrane region" description="Helical" evidence="1">
    <location>
        <begin position="178"/>
        <end position="199"/>
    </location>
</feature>
<keyword evidence="1" id="KW-0472">Membrane</keyword>